<dbReference type="PANTHER" id="PTHR43599:SF3">
    <property type="entry name" value="SI:DKEY-6E2.2"/>
    <property type="match status" value="1"/>
</dbReference>
<dbReference type="GO" id="GO:0005524">
    <property type="term" value="F:ATP binding"/>
    <property type="evidence" value="ECO:0007669"/>
    <property type="project" value="UniProtKB-KW"/>
</dbReference>
<dbReference type="GO" id="GO:0006189">
    <property type="term" value="P:'de novo' IMP biosynthetic process"/>
    <property type="evidence" value="ECO:0007669"/>
    <property type="project" value="UniProtKB-UniRule"/>
</dbReference>
<keyword evidence="3 7" id="KW-0547">Nucleotide-binding</keyword>
<comment type="catalytic activity">
    <reaction evidence="6 7">
        <text>5-amino-1-(5-phospho-D-ribosyl)imidazole-4-carboxylate + L-aspartate + ATP = (2S)-2-[5-amino-1-(5-phospho-beta-D-ribosyl)imidazole-4-carboxamido]succinate + ADP + phosphate + 2 H(+)</text>
        <dbReference type="Rhea" id="RHEA:22628"/>
        <dbReference type="ChEBI" id="CHEBI:15378"/>
        <dbReference type="ChEBI" id="CHEBI:29991"/>
        <dbReference type="ChEBI" id="CHEBI:30616"/>
        <dbReference type="ChEBI" id="CHEBI:43474"/>
        <dbReference type="ChEBI" id="CHEBI:58443"/>
        <dbReference type="ChEBI" id="CHEBI:77657"/>
        <dbReference type="ChEBI" id="CHEBI:456216"/>
        <dbReference type="EC" id="6.3.2.6"/>
    </reaction>
</comment>
<evidence type="ECO:0000256" key="7">
    <source>
        <dbReference type="HAMAP-Rule" id="MF_00137"/>
    </source>
</evidence>
<evidence type="ECO:0000256" key="5">
    <source>
        <dbReference type="ARBA" id="ARBA00022840"/>
    </source>
</evidence>
<dbReference type="SUPFAM" id="SSF56104">
    <property type="entry name" value="SAICAR synthase-like"/>
    <property type="match status" value="1"/>
</dbReference>
<accession>A0A9D1MX11</accession>
<evidence type="ECO:0000313" key="10">
    <source>
        <dbReference type="Proteomes" id="UP000886852"/>
    </source>
</evidence>
<dbReference type="InterPro" id="IPR028923">
    <property type="entry name" value="SAICAR_synt/ADE2_N"/>
</dbReference>
<reference evidence="9" key="2">
    <citation type="journal article" date="2021" name="PeerJ">
        <title>Extensive microbial diversity within the chicken gut microbiome revealed by metagenomics and culture.</title>
        <authorList>
            <person name="Gilroy R."/>
            <person name="Ravi A."/>
            <person name="Getino M."/>
            <person name="Pursley I."/>
            <person name="Horton D.L."/>
            <person name="Alikhan N.F."/>
            <person name="Baker D."/>
            <person name="Gharbi K."/>
            <person name="Hall N."/>
            <person name="Watson M."/>
            <person name="Adriaenssens E.M."/>
            <person name="Foster-Nyarko E."/>
            <person name="Jarju S."/>
            <person name="Secka A."/>
            <person name="Antonio M."/>
            <person name="Oren A."/>
            <person name="Chaudhuri R.R."/>
            <person name="La Ragione R."/>
            <person name="Hildebrand F."/>
            <person name="Pallen M.J."/>
        </authorList>
    </citation>
    <scope>NUCLEOTIDE SEQUENCE</scope>
    <source>
        <strain evidence="9">ChiHjej12B11-7776</strain>
    </source>
</reference>
<dbReference type="EC" id="6.3.2.6" evidence="7"/>
<dbReference type="AlphaFoldDB" id="A0A9D1MX11"/>
<comment type="similarity">
    <text evidence="7">Belongs to the SAICAR synthetase family.</text>
</comment>
<dbReference type="PANTHER" id="PTHR43599">
    <property type="entry name" value="MULTIFUNCTIONAL PROTEIN ADE2"/>
    <property type="match status" value="1"/>
</dbReference>
<evidence type="ECO:0000259" key="8">
    <source>
        <dbReference type="Pfam" id="PF01259"/>
    </source>
</evidence>
<protein>
    <recommendedName>
        <fullName evidence="7">Phosphoribosylaminoimidazole-succinocarboxamide synthase</fullName>
        <ecNumber evidence="7">6.3.2.6</ecNumber>
    </recommendedName>
    <alternativeName>
        <fullName evidence="7">SAICAR synthetase</fullName>
    </alternativeName>
</protein>
<evidence type="ECO:0000256" key="1">
    <source>
        <dbReference type="ARBA" id="ARBA00004672"/>
    </source>
</evidence>
<feature type="domain" description="SAICAR synthetase/ADE2 N-terminal" evidence="8">
    <location>
        <begin position="9"/>
        <end position="230"/>
    </location>
</feature>
<evidence type="ECO:0000256" key="6">
    <source>
        <dbReference type="ARBA" id="ARBA00048475"/>
    </source>
</evidence>
<dbReference type="InterPro" id="IPR018236">
    <property type="entry name" value="SAICAR_synthetase_CS"/>
</dbReference>
<gene>
    <name evidence="7" type="primary">purC</name>
    <name evidence="9" type="ORF">IAC72_03390</name>
</gene>
<dbReference type="Gene3D" id="3.30.200.20">
    <property type="entry name" value="Phosphorylase Kinase, domain 1"/>
    <property type="match status" value="1"/>
</dbReference>
<keyword evidence="4 7" id="KW-0658">Purine biosynthesis</keyword>
<name>A0A9D1MX11_9BACT</name>
<reference evidence="9" key="1">
    <citation type="submission" date="2020-10" db="EMBL/GenBank/DDBJ databases">
        <authorList>
            <person name="Gilroy R."/>
        </authorList>
    </citation>
    <scope>NUCLEOTIDE SEQUENCE</scope>
    <source>
        <strain evidence="9">ChiHjej12B11-7776</strain>
    </source>
</reference>
<dbReference type="EMBL" id="DVOC01000058">
    <property type="protein sequence ID" value="HIU91033.1"/>
    <property type="molecule type" value="Genomic_DNA"/>
</dbReference>
<evidence type="ECO:0000313" key="9">
    <source>
        <dbReference type="EMBL" id="HIU91033.1"/>
    </source>
</evidence>
<dbReference type="InterPro" id="IPR050089">
    <property type="entry name" value="SAICAR_synthetase"/>
</dbReference>
<evidence type="ECO:0000256" key="3">
    <source>
        <dbReference type="ARBA" id="ARBA00022741"/>
    </source>
</evidence>
<sequence>MQYPKLELIAEGKTKRLWSTTDDKLVIAEYSDDAMLYHAKQKVYFAGKGHYCAEIDSLLMKQLYANNIPTHYVDRIEENCLLVKKAEMIPIEVVIRNYAAGSMCNRLGIEHGKKLKSPVLEFCYKNDKLNDPVINEYHVYAMELCTPEELSVMCYQASRINKVLTSLMAEIGVLVADFKLEFGRVNGRLVVADEISPNVSRFWDKNTMHRFEREGDPSYEYQVILSRLKKVCAGER</sequence>
<dbReference type="Gene3D" id="3.30.470.20">
    <property type="entry name" value="ATP-grasp fold, B domain"/>
    <property type="match status" value="1"/>
</dbReference>
<evidence type="ECO:0000256" key="2">
    <source>
        <dbReference type="ARBA" id="ARBA00022598"/>
    </source>
</evidence>
<comment type="caution">
    <text evidence="9">The sequence shown here is derived from an EMBL/GenBank/DDBJ whole genome shotgun (WGS) entry which is preliminary data.</text>
</comment>
<organism evidence="9 10">
    <name type="scientific">Candidatus Fimimonas merdipullorum</name>
    <dbReference type="NCBI Taxonomy" id="2840822"/>
    <lineage>
        <taxon>Bacteria</taxon>
        <taxon>Pseudomonadati</taxon>
        <taxon>Myxococcota</taxon>
        <taxon>Myxococcia</taxon>
        <taxon>Myxococcales</taxon>
        <taxon>Cystobacterineae</taxon>
        <taxon>Myxococcaceae</taxon>
        <taxon>Myxococcaceae incertae sedis</taxon>
        <taxon>Candidatus Fimimonas</taxon>
    </lineage>
</organism>
<dbReference type="GO" id="GO:0004639">
    <property type="term" value="F:phosphoribosylaminoimidazolesuccinocarboxamide synthase activity"/>
    <property type="evidence" value="ECO:0007669"/>
    <property type="project" value="UniProtKB-UniRule"/>
</dbReference>
<dbReference type="PROSITE" id="PS01057">
    <property type="entry name" value="SAICAR_SYNTHETASE_1"/>
    <property type="match status" value="1"/>
</dbReference>
<dbReference type="HAMAP" id="MF_00137">
    <property type="entry name" value="SAICAR_synth"/>
    <property type="match status" value="1"/>
</dbReference>
<dbReference type="Proteomes" id="UP000886852">
    <property type="component" value="Unassembled WGS sequence"/>
</dbReference>
<keyword evidence="2 7" id="KW-0436">Ligase</keyword>
<keyword evidence="5 7" id="KW-0067">ATP-binding</keyword>
<proteinExistence type="inferred from homology"/>
<evidence type="ECO:0000256" key="4">
    <source>
        <dbReference type="ARBA" id="ARBA00022755"/>
    </source>
</evidence>
<comment type="pathway">
    <text evidence="1 7">Purine metabolism; IMP biosynthesis via de novo pathway; 5-amino-1-(5-phospho-D-ribosyl)imidazole-4-carboxamide from 5-amino-1-(5-phospho-D-ribosyl)imidazole-4-carboxylate: step 1/2.</text>
</comment>
<dbReference type="Pfam" id="PF01259">
    <property type="entry name" value="SAICAR_synt"/>
    <property type="match status" value="1"/>
</dbReference>